<proteinExistence type="predicted"/>
<keyword evidence="2" id="KW-0808">Transferase</keyword>
<evidence type="ECO:0000313" key="3">
    <source>
        <dbReference type="Proteomes" id="UP000620874"/>
    </source>
</evidence>
<accession>A0ABR8Y821</accession>
<name>A0ABR8Y821_9BACT</name>
<protein>
    <submittedName>
        <fullName evidence="2">Polysaccharide pyruvyl transferase family protein</fullName>
    </submittedName>
</protein>
<keyword evidence="3" id="KW-1185">Reference proteome</keyword>
<reference evidence="2 3" key="1">
    <citation type="submission" date="2020-08" db="EMBL/GenBank/DDBJ databases">
        <title>A Genomic Blueprint of the Chicken Gut Microbiome.</title>
        <authorList>
            <person name="Gilroy R."/>
            <person name="Ravi A."/>
            <person name="Getino M."/>
            <person name="Pursley I."/>
            <person name="Horton D.L."/>
            <person name="Alikhan N.-F."/>
            <person name="Baker D."/>
            <person name="Gharbi K."/>
            <person name="Hall N."/>
            <person name="Watson M."/>
            <person name="Adriaenssens E.M."/>
            <person name="Foster-Nyarko E."/>
            <person name="Jarju S."/>
            <person name="Secka A."/>
            <person name="Antonio M."/>
            <person name="Oren A."/>
            <person name="Chaudhuri R."/>
            <person name="La Ragione R.M."/>
            <person name="Hildebrand F."/>
            <person name="Pallen M.J."/>
        </authorList>
    </citation>
    <scope>NUCLEOTIDE SEQUENCE [LARGE SCALE GENOMIC DNA]</scope>
    <source>
        <strain evidence="2 3">Sa1CVN1</strain>
    </source>
</reference>
<dbReference type="Proteomes" id="UP000620874">
    <property type="component" value="Unassembled WGS sequence"/>
</dbReference>
<dbReference type="InterPro" id="IPR007345">
    <property type="entry name" value="Polysacch_pyruvyl_Trfase"/>
</dbReference>
<evidence type="ECO:0000313" key="2">
    <source>
        <dbReference type="EMBL" id="MBD8040356.1"/>
    </source>
</evidence>
<dbReference type="EMBL" id="JACSPP010000019">
    <property type="protein sequence ID" value="MBD8040356.1"/>
    <property type="molecule type" value="Genomic_DNA"/>
</dbReference>
<organism evidence="2 3">
    <name type="scientific">Phocaeicola intestinalis</name>
    <dbReference type="NCBI Taxonomy" id="2762212"/>
    <lineage>
        <taxon>Bacteria</taxon>
        <taxon>Pseudomonadati</taxon>
        <taxon>Bacteroidota</taxon>
        <taxon>Bacteroidia</taxon>
        <taxon>Bacteroidales</taxon>
        <taxon>Bacteroidaceae</taxon>
        <taxon>Phocaeicola</taxon>
    </lineage>
</organism>
<gene>
    <name evidence="2" type="ORF">H9625_07845</name>
</gene>
<feature type="domain" description="Polysaccharide pyruvyl transferase" evidence="1">
    <location>
        <begin position="56"/>
        <end position="298"/>
    </location>
</feature>
<comment type="caution">
    <text evidence="2">The sequence shown here is derived from an EMBL/GenBank/DDBJ whole genome shotgun (WGS) entry which is preliminary data.</text>
</comment>
<sequence length="358" mass="42040">MMFSEYMNLCKKINDKITGFRTSQYVKAKSDELLETISRCANKPRIYFFCTPMHSNLGDQAQLMCWLRLFEQWYPDYEVVCVPTRCRKFKTIRTIRKNLKGNDLIFVHSGYLIFDPHPELPFILDVIRAFYDKPITILPQTVNLMGEWYSHVVSTAFNGHSNLTLICRDEVSLEKSKELFPNVKLRLLPDVVTSLIGDPAFQYESMKRNGILLCIRNDGEKLYSNKQINEFRSRFNDIRTDLYDTTISARMWEWEENRERLICEVIKKFSSYKLVITDRYHGTIFSQVANTPVIVLSSTDHKLSSGVRWFPKNVFGHMVTYAKDLKDAYAKAIEVLQHESVLYQNPAYFKKTFYNKPL</sequence>
<evidence type="ECO:0000259" key="1">
    <source>
        <dbReference type="Pfam" id="PF04230"/>
    </source>
</evidence>
<dbReference type="GO" id="GO:0016740">
    <property type="term" value="F:transferase activity"/>
    <property type="evidence" value="ECO:0007669"/>
    <property type="project" value="UniProtKB-KW"/>
</dbReference>
<dbReference type="Pfam" id="PF04230">
    <property type="entry name" value="PS_pyruv_trans"/>
    <property type="match status" value="1"/>
</dbReference>